<comment type="caution">
    <text evidence="2">The sequence shown here is derived from an EMBL/GenBank/DDBJ whole genome shotgun (WGS) entry which is preliminary data.</text>
</comment>
<feature type="coiled-coil region" evidence="1">
    <location>
        <begin position="147"/>
        <end position="226"/>
    </location>
</feature>
<evidence type="ECO:0000256" key="1">
    <source>
        <dbReference type="SAM" id="Coils"/>
    </source>
</evidence>
<evidence type="ECO:0000313" key="2">
    <source>
        <dbReference type="EMBL" id="PFX22714.1"/>
    </source>
</evidence>
<keyword evidence="3" id="KW-1185">Reference proteome</keyword>
<name>A0A2B4RW83_STYPI</name>
<dbReference type="Proteomes" id="UP000225706">
    <property type="component" value="Unassembled WGS sequence"/>
</dbReference>
<reference evidence="3" key="1">
    <citation type="journal article" date="2017" name="bioRxiv">
        <title>Comparative analysis of the genomes of Stylophora pistillata and Acropora digitifera provides evidence for extensive differences between species of corals.</title>
        <authorList>
            <person name="Voolstra C.R."/>
            <person name="Li Y."/>
            <person name="Liew Y.J."/>
            <person name="Baumgarten S."/>
            <person name="Zoccola D."/>
            <person name="Flot J.-F."/>
            <person name="Tambutte S."/>
            <person name="Allemand D."/>
            <person name="Aranda M."/>
        </authorList>
    </citation>
    <scope>NUCLEOTIDE SEQUENCE [LARGE SCALE GENOMIC DNA]</scope>
</reference>
<dbReference type="SUPFAM" id="SSF57997">
    <property type="entry name" value="Tropomyosin"/>
    <property type="match status" value="1"/>
</dbReference>
<dbReference type="AlphaFoldDB" id="A0A2B4RW83"/>
<dbReference type="EMBL" id="LSMT01000231">
    <property type="protein sequence ID" value="PFX22714.1"/>
    <property type="molecule type" value="Genomic_DNA"/>
</dbReference>
<accession>A0A2B4RW83</accession>
<proteinExistence type="predicted"/>
<protein>
    <submittedName>
        <fullName evidence="2">Uncharacterized protein</fullName>
    </submittedName>
</protein>
<gene>
    <name evidence="2" type="ORF">AWC38_SpisGene12745</name>
</gene>
<keyword evidence="1" id="KW-0175">Coiled coil</keyword>
<dbReference type="OrthoDB" id="5978480at2759"/>
<sequence length="273" mass="31516">MALDLKGADMVRKKIATFKSKIQDAEKRSGKAKESLQLVQESFNSTRRTKARVEALISKRESQLEKVESLISIVQRKWDAFNRFLEEITNTRVAVSMDTRGSKDVSEIDTTIATIKERTKIAERKCITCAKREHELRMRTKTSRERCIQLETTAISLQEELAALRERVEVLQQSRKLRATRKLQMERLESKVQLAIARAQENENLESELENRVIELEDQIEMYTMKKKRTSSFLEQTNSEKSIEPWTVTLWLRSSRLVNGSPSSVPALPNSTE</sequence>
<organism evidence="2 3">
    <name type="scientific">Stylophora pistillata</name>
    <name type="common">Smooth cauliflower coral</name>
    <dbReference type="NCBI Taxonomy" id="50429"/>
    <lineage>
        <taxon>Eukaryota</taxon>
        <taxon>Metazoa</taxon>
        <taxon>Cnidaria</taxon>
        <taxon>Anthozoa</taxon>
        <taxon>Hexacorallia</taxon>
        <taxon>Scleractinia</taxon>
        <taxon>Astrocoeniina</taxon>
        <taxon>Pocilloporidae</taxon>
        <taxon>Stylophora</taxon>
    </lineage>
</organism>
<evidence type="ECO:0000313" key="3">
    <source>
        <dbReference type="Proteomes" id="UP000225706"/>
    </source>
</evidence>